<reference evidence="2" key="1">
    <citation type="submission" date="2020-11" db="EMBL/GenBank/DDBJ databases">
        <title>Bacterial whole genome sequence for Caenimonas sp. DR4.4.</title>
        <authorList>
            <person name="Le V."/>
            <person name="Ko S.-R."/>
            <person name="Ahn C.-Y."/>
            <person name="Oh H.-M."/>
        </authorList>
    </citation>
    <scope>NUCLEOTIDE SEQUENCE</scope>
    <source>
        <strain evidence="2">DR4.4</strain>
    </source>
</reference>
<evidence type="ECO:0000313" key="2">
    <source>
        <dbReference type="EMBL" id="MBG9389383.1"/>
    </source>
</evidence>
<dbReference type="RefSeq" id="WP_196987182.1">
    <property type="nucleotide sequence ID" value="NZ_JADWYS010000001.1"/>
</dbReference>
<dbReference type="PANTHER" id="PTHR34980">
    <property type="entry name" value="INNER MEMBRANE PROTEIN-RELATED-RELATED"/>
    <property type="match status" value="1"/>
</dbReference>
<feature type="transmembrane region" description="Helical" evidence="1">
    <location>
        <begin position="31"/>
        <end position="64"/>
    </location>
</feature>
<dbReference type="PANTHER" id="PTHR34980:SF2">
    <property type="entry name" value="INNER MEMBRANE PROTEIN YHAH-RELATED"/>
    <property type="match status" value="1"/>
</dbReference>
<dbReference type="EMBL" id="JADWYS010000001">
    <property type="protein sequence ID" value="MBG9389383.1"/>
    <property type="molecule type" value="Genomic_DNA"/>
</dbReference>
<evidence type="ECO:0000256" key="1">
    <source>
        <dbReference type="SAM" id="Phobius"/>
    </source>
</evidence>
<organism evidence="2 3">
    <name type="scientific">Caenimonas aquaedulcis</name>
    <dbReference type="NCBI Taxonomy" id="2793270"/>
    <lineage>
        <taxon>Bacteria</taxon>
        <taxon>Pseudomonadati</taxon>
        <taxon>Pseudomonadota</taxon>
        <taxon>Betaproteobacteria</taxon>
        <taxon>Burkholderiales</taxon>
        <taxon>Comamonadaceae</taxon>
        <taxon>Caenimonas</taxon>
    </lineage>
</organism>
<dbReference type="Proteomes" id="UP000651050">
    <property type="component" value="Unassembled WGS sequence"/>
</dbReference>
<dbReference type="Pfam" id="PF05656">
    <property type="entry name" value="DUF805"/>
    <property type="match status" value="1"/>
</dbReference>
<accession>A0A931H6E6</accession>
<sequence>MDEMMAAVKTCFNKYAEFKGRADRAEFWWFALFQFVVLAIIGMVSHVLYGIACLALLLPALAVGARRLHDIGKSGWFLLIGLIPFVGWLVLIYFFVQPSGPANEYGGQMAAPDAPTVMPGPQ</sequence>
<feature type="transmembrane region" description="Helical" evidence="1">
    <location>
        <begin position="76"/>
        <end position="96"/>
    </location>
</feature>
<proteinExistence type="predicted"/>
<keyword evidence="1" id="KW-0472">Membrane</keyword>
<keyword evidence="1" id="KW-1133">Transmembrane helix</keyword>
<name>A0A931H6E6_9BURK</name>
<dbReference type="GO" id="GO:0005886">
    <property type="term" value="C:plasma membrane"/>
    <property type="evidence" value="ECO:0007669"/>
    <property type="project" value="TreeGrafter"/>
</dbReference>
<keyword evidence="3" id="KW-1185">Reference proteome</keyword>
<dbReference type="AlphaFoldDB" id="A0A931H6E6"/>
<protein>
    <submittedName>
        <fullName evidence="2">DUF805 domain-containing protein</fullName>
    </submittedName>
</protein>
<evidence type="ECO:0000313" key="3">
    <source>
        <dbReference type="Proteomes" id="UP000651050"/>
    </source>
</evidence>
<keyword evidence="1" id="KW-0812">Transmembrane</keyword>
<comment type="caution">
    <text evidence="2">The sequence shown here is derived from an EMBL/GenBank/DDBJ whole genome shotgun (WGS) entry which is preliminary data.</text>
</comment>
<gene>
    <name evidence="2" type="ORF">I5803_15235</name>
</gene>
<dbReference type="InterPro" id="IPR008523">
    <property type="entry name" value="DUF805"/>
</dbReference>